<feature type="transmembrane region" description="Helical" evidence="6">
    <location>
        <begin position="126"/>
        <end position="145"/>
    </location>
</feature>
<feature type="transmembrane region" description="Helical" evidence="6">
    <location>
        <begin position="73"/>
        <end position="91"/>
    </location>
</feature>
<dbReference type="OrthoDB" id="7818056at2"/>
<protein>
    <submittedName>
        <fullName evidence="8">S-adenosylmethionine uptake transporter</fullName>
    </submittedName>
</protein>
<organism evidence="8 9">
    <name type="scientific">Puniceibacterium sediminis</name>
    <dbReference type="NCBI Taxonomy" id="1608407"/>
    <lineage>
        <taxon>Bacteria</taxon>
        <taxon>Pseudomonadati</taxon>
        <taxon>Pseudomonadota</taxon>
        <taxon>Alphaproteobacteria</taxon>
        <taxon>Rhodobacterales</taxon>
        <taxon>Paracoccaceae</taxon>
        <taxon>Puniceibacterium</taxon>
    </lineage>
</organism>
<evidence type="ECO:0000256" key="3">
    <source>
        <dbReference type="ARBA" id="ARBA00022692"/>
    </source>
</evidence>
<evidence type="ECO:0000259" key="7">
    <source>
        <dbReference type="Pfam" id="PF00892"/>
    </source>
</evidence>
<dbReference type="GO" id="GO:0016020">
    <property type="term" value="C:membrane"/>
    <property type="evidence" value="ECO:0007669"/>
    <property type="project" value="UniProtKB-SubCell"/>
</dbReference>
<dbReference type="PANTHER" id="PTHR22911:SF6">
    <property type="entry name" value="SOLUTE CARRIER FAMILY 35 MEMBER G1"/>
    <property type="match status" value="1"/>
</dbReference>
<dbReference type="AlphaFoldDB" id="A0A238XJJ4"/>
<feature type="transmembrane region" description="Helical" evidence="6">
    <location>
        <begin position="210"/>
        <end position="227"/>
    </location>
</feature>
<keyword evidence="9" id="KW-1185">Reference proteome</keyword>
<feature type="transmembrane region" description="Helical" evidence="6">
    <location>
        <begin position="97"/>
        <end position="114"/>
    </location>
</feature>
<dbReference type="InterPro" id="IPR037185">
    <property type="entry name" value="EmrE-like"/>
</dbReference>
<dbReference type="RefSeq" id="WP_089271164.1">
    <property type="nucleotide sequence ID" value="NZ_FZNN01000011.1"/>
</dbReference>
<evidence type="ECO:0000256" key="6">
    <source>
        <dbReference type="SAM" id="Phobius"/>
    </source>
</evidence>
<comment type="similarity">
    <text evidence="2">Belongs to the drug/metabolite transporter (DMT) superfamily. 10 TMS drug/metabolite exporter (DME) (TC 2.A.7.3) family.</text>
</comment>
<feature type="transmembrane region" description="Helical" evidence="6">
    <location>
        <begin position="151"/>
        <end position="172"/>
    </location>
</feature>
<sequence length="296" mass="31095">MKTAAAPLGAALVALYTLMISGADGITKLISQGYAAPQLFALSAAMVLALTWTASRTTRAGAGGLRTRAPRVMALRSGLTVLACIGFFKAFHSLPFADVFLFIALMPVIAAILSGPTLGEPLRREAVAALGLGTLGLFCLMPDGLSAAQPGHAWALMAAVTGTGSMLCARHIGRIETNALAQVFYPNLAILVVMGLALPFVWRPMSLTDFGWVACYALFLFGARWVVTIALRLLPAYVATALMNLQFVWMVLIGFVAFGEVPNIGSLTGVALVIASGLWLVMAEHMPRETSAAAQA</sequence>
<gene>
    <name evidence="8" type="ORF">SAMN06265370_111123</name>
</gene>
<comment type="subcellular location">
    <subcellularLocation>
        <location evidence="1">Membrane</location>
        <topology evidence="1">Multi-pass membrane protein</topology>
    </subcellularLocation>
</comment>
<proteinExistence type="inferred from homology"/>
<dbReference type="Gene3D" id="1.10.3730.20">
    <property type="match status" value="1"/>
</dbReference>
<keyword evidence="4 6" id="KW-1133">Transmembrane helix</keyword>
<dbReference type="Proteomes" id="UP000198417">
    <property type="component" value="Unassembled WGS sequence"/>
</dbReference>
<dbReference type="SUPFAM" id="SSF103481">
    <property type="entry name" value="Multidrug resistance efflux transporter EmrE"/>
    <property type="match status" value="2"/>
</dbReference>
<dbReference type="EMBL" id="FZNN01000011">
    <property type="protein sequence ID" value="SNR58751.1"/>
    <property type="molecule type" value="Genomic_DNA"/>
</dbReference>
<accession>A0A238XJJ4</accession>
<evidence type="ECO:0000256" key="1">
    <source>
        <dbReference type="ARBA" id="ARBA00004141"/>
    </source>
</evidence>
<dbReference type="InterPro" id="IPR000620">
    <property type="entry name" value="EamA_dom"/>
</dbReference>
<feature type="domain" description="EamA" evidence="7">
    <location>
        <begin position="150"/>
        <end position="280"/>
    </location>
</feature>
<feature type="transmembrane region" description="Helical" evidence="6">
    <location>
        <begin position="234"/>
        <end position="258"/>
    </location>
</feature>
<feature type="transmembrane region" description="Helical" evidence="6">
    <location>
        <begin position="35"/>
        <end position="52"/>
    </location>
</feature>
<keyword evidence="5 6" id="KW-0472">Membrane</keyword>
<evidence type="ECO:0000256" key="2">
    <source>
        <dbReference type="ARBA" id="ARBA00009853"/>
    </source>
</evidence>
<evidence type="ECO:0000256" key="5">
    <source>
        <dbReference type="ARBA" id="ARBA00023136"/>
    </source>
</evidence>
<name>A0A238XJJ4_9RHOB</name>
<feature type="transmembrane region" description="Helical" evidence="6">
    <location>
        <begin position="184"/>
        <end position="204"/>
    </location>
</feature>
<feature type="transmembrane region" description="Helical" evidence="6">
    <location>
        <begin position="264"/>
        <end position="282"/>
    </location>
</feature>
<dbReference type="PANTHER" id="PTHR22911">
    <property type="entry name" value="ACYL-MALONYL CONDENSING ENZYME-RELATED"/>
    <property type="match status" value="1"/>
</dbReference>
<keyword evidence="3 6" id="KW-0812">Transmembrane</keyword>
<evidence type="ECO:0000313" key="9">
    <source>
        <dbReference type="Proteomes" id="UP000198417"/>
    </source>
</evidence>
<dbReference type="Pfam" id="PF00892">
    <property type="entry name" value="EamA"/>
    <property type="match status" value="1"/>
</dbReference>
<reference evidence="8 9" key="1">
    <citation type="submission" date="2017-06" db="EMBL/GenBank/DDBJ databases">
        <authorList>
            <person name="Kim H.J."/>
            <person name="Triplett B.A."/>
        </authorList>
    </citation>
    <scope>NUCLEOTIDE SEQUENCE [LARGE SCALE GENOMIC DNA]</scope>
    <source>
        <strain evidence="8 9">DSM 29052</strain>
    </source>
</reference>
<evidence type="ECO:0000256" key="4">
    <source>
        <dbReference type="ARBA" id="ARBA00022989"/>
    </source>
</evidence>
<evidence type="ECO:0000313" key="8">
    <source>
        <dbReference type="EMBL" id="SNR58751.1"/>
    </source>
</evidence>